<dbReference type="Proteomes" id="UP001596422">
    <property type="component" value="Unassembled WGS sequence"/>
</dbReference>
<accession>A0ABW2A7W9</accession>
<keyword evidence="6" id="KW-1185">Reference proteome</keyword>
<dbReference type="InterPro" id="IPR045087">
    <property type="entry name" value="Cu-oxidase_fam"/>
</dbReference>
<dbReference type="PROSITE" id="PS00080">
    <property type="entry name" value="MULTICOPPER_OXIDASE2"/>
    <property type="match status" value="1"/>
</dbReference>
<evidence type="ECO:0000256" key="1">
    <source>
        <dbReference type="ARBA" id="ARBA00022723"/>
    </source>
</evidence>
<evidence type="ECO:0000256" key="2">
    <source>
        <dbReference type="ARBA" id="ARBA00023002"/>
    </source>
</evidence>
<proteinExistence type="predicted"/>
<dbReference type="InterPro" id="IPR008972">
    <property type="entry name" value="Cupredoxin"/>
</dbReference>
<dbReference type="InterPro" id="IPR002355">
    <property type="entry name" value="Cu_oxidase_Cu_BS"/>
</dbReference>
<dbReference type="PANTHER" id="PTHR11709">
    <property type="entry name" value="MULTI-COPPER OXIDASE"/>
    <property type="match status" value="1"/>
</dbReference>
<name>A0ABW2A7W9_9GAMM</name>
<feature type="domain" description="Plastocyanin-like" evidence="4">
    <location>
        <begin position="60"/>
        <end position="148"/>
    </location>
</feature>
<protein>
    <submittedName>
        <fullName evidence="5">Multicopper oxidase family protein</fullName>
    </submittedName>
</protein>
<comment type="caution">
    <text evidence="5">The sequence shown here is derived from an EMBL/GenBank/DDBJ whole genome shotgun (WGS) entry which is preliminary data.</text>
</comment>
<dbReference type="EMBL" id="JBHSWE010000001">
    <property type="protein sequence ID" value="MFC6673513.1"/>
    <property type="molecule type" value="Genomic_DNA"/>
</dbReference>
<dbReference type="InterPro" id="IPR011707">
    <property type="entry name" value="Cu-oxidase-like_N"/>
</dbReference>
<dbReference type="SUPFAM" id="SSF49503">
    <property type="entry name" value="Cupredoxins"/>
    <property type="match status" value="3"/>
</dbReference>
<feature type="domain" description="Plastocyanin-like" evidence="3">
    <location>
        <begin position="349"/>
        <end position="456"/>
    </location>
</feature>
<organism evidence="5 6">
    <name type="scientific">Marinobacterium aestuariivivens</name>
    <dbReference type="NCBI Taxonomy" id="1698799"/>
    <lineage>
        <taxon>Bacteria</taxon>
        <taxon>Pseudomonadati</taxon>
        <taxon>Pseudomonadota</taxon>
        <taxon>Gammaproteobacteria</taxon>
        <taxon>Oceanospirillales</taxon>
        <taxon>Oceanospirillaceae</taxon>
        <taxon>Marinobacterium</taxon>
    </lineage>
</organism>
<keyword evidence="1" id="KW-0479">Metal-binding</keyword>
<keyword evidence="2" id="KW-0560">Oxidoreductase</keyword>
<sequence>MKRRDLLKLSAAGLLAVPGMALADRIAELPRLRLELRREQRHWFAPSGDPVALWGANRDLLRLHQHQPIEIEVINLLPEPTTLHWHGMRVDNAMDGVSGLTQAPIPPGERFLYRLTPQDAGTFWAHAHHRTYEQLAHGLYLPLIVEEAEPYAADREQLLVLDDWRLGRDGQLDTGSLGNLHEWAHGGRMGNILTVNRQHRPRLGARAGERVRLRLLNAANARIMVLQLPEWPIWILAKDGQPLATPREHKGPLVLSPAERYDLVLDIPEDAEGGHSLYHLAHDRPLETALLQVSGSAGTAARPAPAPLPANPLASLPARAPDHHLQLDMTGGAMGSLRQAVYRGQMLGIDALVQQRQIWAFNGVAGLPEQPLLRARPGELVEIELHNDTRWPHGMHLHGHHFLAESGLYPSGLWHDTLLMARGDRVPIRFVAGNEGRWLLHCHMIEHQVSGMVSWIDIRA</sequence>
<reference evidence="6" key="1">
    <citation type="journal article" date="2019" name="Int. J. Syst. Evol. Microbiol.">
        <title>The Global Catalogue of Microorganisms (GCM) 10K type strain sequencing project: providing services to taxonomists for standard genome sequencing and annotation.</title>
        <authorList>
            <consortium name="The Broad Institute Genomics Platform"/>
            <consortium name="The Broad Institute Genome Sequencing Center for Infectious Disease"/>
            <person name="Wu L."/>
            <person name="Ma J."/>
        </authorList>
    </citation>
    <scope>NUCLEOTIDE SEQUENCE [LARGE SCALE GENOMIC DNA]</scope>
    <source>
        <strain evidence="6">NBRC 111756</strain>
    </source>
</reference>
<dbReference type="Pfam" id="PF07731">
    <property type="entry name" value="Cu-oxidase_2"/>
    <property type="match status" value="1"/>
</dbReference>
<dbReference type="PANTHER" id="PTHR11709:SF2">
    <property type="entry name" value="MULTICOPPER OXIDASE LPR1"/>
    <property type="match status" value="1"/>
</dbReference>
<dbReference type="InterPro" id="IPR011706">
    <property type="entry name" value="Cu-oxidase_C"/>
</dbReference>
<evidence type="ECO:0000259" key="4">
    <source>
        <dbReference type="Pfam" id="PF07732"/>
    </source>
</evidence>
<dbReference type="RefSeq" id="WP_379911951.1">
    <property type="nucleotide sequence ID" value="NZ_JBHSWE010000001.1"/>
</dbReference>
<evidence type="ECO:0000259" key="3">
    <source>
        <dbReference type="Pfam" id="PF07731"/>
    </source>
</evidence>
<dbReference type="Pfam" id="PF07732">
    <property type="entry name" value="Cu-oxidase_3"/>
    <property type="match status" value="1"/>
</dbReference>
<evidence type="ECO:0000313" key="5">
    <source>
        <dbReference type="EMBL" id="MFC6673513.1"/>
    </source>
</evidence>
<dbReference type="Gene3D" id="2.60.40.420">
    <property type="entry name" value="Cupredoxins - blue copper proteins"/>
    <property type="match status" value="3"/>
</dbReference>
<evidence type="ECO:0000313" key="6">
    <source>
        <dbReference type="Proteomes" id="UP001596422"/>
    </source>
</evidence>
<gene>
    <name evidence="5" type="ORF">ACFQDL_28060</name>
</gene>